<dbReference type="PANTHER" id="PTHR36183:SF2">
    <property type="entry name" value="BETA-GLUCURONIDASE C-TERMINAL DOMAIN-CONTAINING PROTEIN"/>
    <property type="match status" value="1"/>
</dbReference>
<dbReference type="InterPro" id="IPR017853">
    <property type="entry name" value="GH"/>
</dbReference>
<organism evidence="2 3">
    <name type="scientific">Lojkania enalia</name>
    <dbReference type="NCBI Taxonomy" id="147567"/>
    <lineage>
        <taxon>Eukaryota</taxon>
        <taxon>Fungi</taxon>
        <taxon>Dikarya</taxon>
        <taxon>Ascomycota</taxon>
        <taxon>Pezizomycotina</taxon>
        <taxon>Dothideomycetes</taxon>
        <taxon>Pleosporomycetidae</taxon>
        <taxon>Pleosporales</taxon>
        <taxon>Pleosporales incertae sedis</taxon>
        <taxon>Lojkania</taxon>
    </lineage>
</organism>
<dbReference type="PANTHER" id="PTHR36183">
    <property type="entry name" value="BETA-GLUCURONIDASE"/>
    <property type="match status" value="1"/>
</dbReference>
<evidence type="ECO:0000313" key="3">
    <source>
        <dbReference type="Proteomes" id="UP000800093"/>
    </source>
</evidence>
<evidence type="ECO:0000313" key="2">
    <source>
        <dbReference type="EMBL" id="KAF2260109.1"/>
    </source>
</evidence>
<dbReference type="AlphaFoldDB" id="A0A9P4JZI6"/>
<name>A0A9P4JZI6_9PLEO</name>
<dbReference type="Gene3D" id="2.60.40.1180">
    <property type="entry name" value="Golgi alpha-mannosidase II"/>
    <property type="match status" value="1"/>
</dbReference>
<dbReference type="InterPro" id="IPR031728">
    <property type="entry name" value="GlcAase_C"/>
</dbReference>
<dbReference type="SUPFAM" id="SSF51445">
    <property type="entry name" value="(Trans)glycosidases"/>
    <property type="match status" value="1"/>
</dbReference>
<keyword evidence="3" id="KW-1185">Reference proteome</keyword>
<feature type="domain" description="Beta-glucuronidase C-terminal" evidence="1">
    <location>
        <begin position="428"/>
        <end position="532"/>
    </location>
</feature>
<dbReference type="Gene3D" id="3.20.20.80">
    <property type="entry name" value="Glycosidases"/>
    <property type="match status" value="1"/>
</dbReference>
<evidence type="ECO:0000259" key="1">
    <source>
        <dbReference type="Pfam" id="PF16862"/>
    </source>
</evidence>
<dbReference type="InterPro" id="IPR052974">
    <property type="entry name" value="GH79_Enzymes"/>
</dbReference>
<proteinExistence type="predicted"/>
<reference evidence="3" key="1">
    <citation type="journal article" date="2020" name="Stud. Mycol.">
        <title>101 Dothideomycetes genomes: A test case for predicting lifestyles and emergence of pathogens.</title>
        <authorList>
            <person name="Haridas S."/>
            <person name="Albert R."/>
            <person name="Binder M."/>
            <person name="Bloem J."/>
            <person name="LaButti K."/>
            <person name="Salamov A."/>
            <person name="Andreopoulos B."/>
            <person name="Baker S."/>
            <person name="Barry K."/>
            <person name="Bills G."/>
            <person name="Bluhm B."/>
            <person name="Cannon C."/>
            <person name="Castanera R."/>
            <person name="Culley D."/>
            <person name="Daum C."/>
            <person name="Ezra D."/>
            <person name="Gonzalez J."/>
            <person name="Henrissat B."/>
            <person name="Kuo A."/>
            <person name="Liang C."/>
            <person name="Lipzen A."/>
            <person name="Lutzoni F."/>
            <person name="Magnuson J."/>
            <person name="Mondo S."/>
            <person name="Nolan M."/>
            <person name="Ohm R."/>
            <person name="Pangilinan J."/>
            <person name="Park H.-J."/>
            <person name="Ramirez L."/>
            <person name="Alfaro M."/>
            <person name="Sun H."/>
            <person name="Tritt A."/>
            <person name="Yoshinaga Y."/>
            <person name="Zwiers L.-H."/>
            <person name="Turgeon B."/>
            <person name="Goodwin S."/>
            <person name="Spatafora J."/>
            <person name="Crous P."/>
            <person name="Grigoriev I."/>
        </authorList>
    </citation>
    <scope>NUCLEOTIDE SEQUENCE [LARGE SCALE GENOMIC DNA]</scope>
    <source>
        <strain evidence="3">CBS 304.66</strain>
    </source>
</reference>
<dbReference type="OrthoDB" id="2831684at2759"/>
<comment type="caution">
    <text evidence="2">The sequence shown here is derived from an EMBL/GenBank/DDBJ whole genome shotgun (WGS) entry which is preliminary data.</text>
</comment>
<dbReference type="EMBL" id="ML986689">
    <property type="protein sequence ID" value="KAF2260109.1"/>
    <property type="molecule type" value="Genomic_DNA"/>
</dbReference>
<protein>
    <recommendedName>
        <fullName evidence="1">Beta-glucuronidase C-terminal domain-containing protein</fullName>
    </recommendedName>
</protein>
<sequence length="539" mass="58893">MDQPTAPMLFFYDWMGNGIKPGEAQIVGNKTQSSNIRQAIYKINGMVLVADVLSQSGELHRSPPLALGIGGLTEPNKLDIAVLFSAPPKQFLGLLGLSCLTKLPHHWVVQCRVGGETAINVPAAVPSGASLSVAHDFTGFAFEERSFYYYFALAKREVSRNLVNAIAEKTNTEPNIRVGDTSLDDSQCGPNQDEPIRIPPGEECQGIPSNMTFGPSFFDAFAVLPNARYVIDIPMKKDNLENSKAIAKDAYQKIGAEKIVSFEIGNEPNNYGQNMDMAKYIKKWKTCCQEKANGASDLQYDLMNFTAIVRGSEFEKDAVDYLRNRTPPIPLSLAEDGSVLGNGSNNDALEAVLGSALCMTIGVNKINWQSGLTFPFALWNPTYENKNNKTFLASVHPAFYGQIFSAEFRGNADNVRISSIAHHTFLSAYAAYDNTKLRRVAIFNLQLCGRDDRPTTKVTLQIEAESSVVHIEVKKLTSPGGGTASASEITWSGMQWMAESGGKSVRVLNNTVTLRVTDGKVEIDVSASEAVIAFVRYTV</sequence>
<dbReference type="Proteomes" id="UP000800093">
    <property type="component" value="Unassembled WGS sequence"/>
</dbReference>
<dbReference type="InterPro" id="IPR013780">
    <property type="entry name" value="Glyco_hydro_b"/>
</dbReference>
<dbReference type="Pfam" id="PF16862">
    <property type="entry name" value="Glyco_hydro_79C"/>
    <property type="match status" value="1"/>
</dbReference>
<accession>A0A9P4JZI6</accession>
<gene>
    <name evidence="2" type="ORF">CC78DRAFT_585212</name>
</gene>